<feature type="compositionally biased region" description="Basic and acidic residues" evidence="4">
    <location>
        <begin position="1002"/>
        <end position="1033"/>
    </location>
</feature>
<dbReference type="VEuPathDB" id="FungiDB:AB675_9665"/>
<feature type="compositionally biased region" description="Acidic residues" evidence="4">
    <location>
        <begin position="1187"/>
        <end position="1196"/>
    </location>
</feature>
<gene>
    <name evidence="5" type="ORF">AB675_9665</name>
</gene>
<dbReference type="Pfam" id="PF13181">
    <property type="entry name" value="TPR_8"/>
    <property type="match status" value="1"/>
</dbReference>
<feature type="compositionally biased region" description="Basic and acidic residues" evidence="4">
    <location>
        <begin position="1042"/>
        <end position="1057"/>
    </location>
</feature>
<keyword evidence="1" id="KW-0677">Repeat</keyword>
<dbReference type="GO" id="GO:0006368">
    <property type="term" value="P:transcription elongation by RNA polymerase II"/>
    <property type="evidence" value="ECO:0007669"/>
    <property type="project" value="TreeGrafter"/>
</dbReference>
<dbReference type="GO" id="GO:0016593">
    <property type="term" value="C:Cdc73/Paf1 complex"/>
    <property type="evidence" value="ECO:0007669"/>
    <property type="project" value="TreeGrafter"/>
</dbReference>
<name>A0A0N1P2F9_9EURO</name>
<dbReference type="SMART" id="SM00028">
    <property type="entry name" value="TPR"/>
    <property type="match status" value="9"/>
</dbReference>
<dbReference type="Pfam" id="PF13432">
    <property type="entry name" value="TPR_16"/>
    <property type="match status" value="1"/>
</dbReference>
<dbReference type="GO" id="GO:0000993">
    <property type="term" value="F:RNA polymerase II complex binding"/>
    <property type="evidence" value="ECO:0007669"/>
    <property type="project" value="TreeGrafter"/>
</dbReference>
<feature type="compositionally biased region" description="Low complexity" evidence="4">
    <location>
        <begin position="1121"/>
        <end position="1135"/>
    </location>
</feature>
<proteinExistence type="predicted"/>
<dbReference type="RefSeq" id="XP_018002286.1">
    <property type="nucleotide sequence ID" value="XM_018150220.1"/>
</dbReference>
<feature type="repeat" description="TPR" evidence="3">
    <location>
        <begin position="819"/>
        <end position="852"/>
    </location>
</feature>
<dbReference type="STRING" id="1664694.A0A0N1P2F9"/>
<dbReference type="GeneID" id="28742100"/>
<evidence type="ECO:0000256" key="2">
    <source>
        <dbReference type="ARBA" id="ARBA00022803"/>
    </source>
</evidence>
<dbReference type="Pfam" id="PF13174">
    <property type="entry name" value="TPR_6"/>
    <property type="match status" value="1"/>
</dbReference>
<protein>
    <submittedName>
        <fullName evidence="5">Tetratricopeptide repeat protein 1</fullName>
    </submittedName>
</protein>
<dbReference type="OrthoDB" id="343875at2759"/>
<dbReference type="PANTHER" id="PTHR14027:SF2">
    <property type="entry name" value="RNA POLYMERASE-ASSOCIATED PROTEIN CTR9 HOMOLOG"/>
    <property type="match status" value="1"/>
</dbReference>
<dbReference type="EMBL" id="LFJN01000007">
    <property type="protein sequence ID" value="KPI42323.1"/>
    <property type="molecule type" value="Genomic_DNA"/>
</dbReference>
<dbReference type="Proteomes" id="UP000038010">
    <property type="component" value="Unassembled WGS sequence"/>
</dbReference>
<dbReference type="PANTHER" id="PTHR14027">
    <property type="entry name" value="RNA POLYMERASE-ASSOCIATED PROTEIN CTR9"/>
    <property type="match status" value="1"/>
</dbReference>
<feature type="repeat" description="TPR" evidence="3">
    <location>
        <begin position="60"/>
        <end position="93"/>
    </location>
</feature>
<reference evidence="5 6" key="1">
    <citation type="submission" date="2015-06" db="EMBL/GenBank/DDBJ databases">
        <title>Draft genome of the ant-associated black yeast Phialophora attae CBS 131958.</title>
        <authorList>
            <person name="Moreno L.F."/>
            <person name="Stielow B.J."/>
            <person name="de Hoog S."/>
            <person name="Vicente V.A."/>
            <person name="Weiss V.A."/>
            <person name="de Vries M."/>
            <person name="Cruz L.M."/>
            <person name="Souza E.M."/>
        </authorList>
    </citation>
    <scope>NUCLEOTIDE SEQUENCE [LARGE SCALE GENOMIC DNA]</scope>
    <source>
        <strain evidence="5 6">CBS 131958</strain>
    </source>
</reference>
<feature type="compositionally biased region" description="Basic residues" evidence="4">
    <location>
        <begin position="1201"/>
        <end position="1210"/>
    </location>
</feature>
<organism evidence="5 6">
    <name type="scientific">Cyphellophora attinorum</name>
    <dbReference type="NCBI Taxonomy" id="1664694"/>
    <lineage>
        <taxon>Eukaryota</taxon>
        <taxon>Fungi</taxon>
        <taxon>Dikarya</taxon>
        <taxon>Ascomycota</taxon>
        <taxon>Pezizomycotina</taxon>
        <taxon>Eurotiomycetes</taxon>
        <taxon>Chaetothyriomycetidae</taxon>
        <taxon>Chaetothyriales</taxon>
        <taxon>Cyphellophoraceae</taxon>
        <taxon>Cyphellophora</taxon>
    </lineage>
</organism>
<dbReference type="GO" id="GO:0006355">
    <property type="term" value="P:regulation of DNA-templated transcription"/>
    <property type="evidence" value="ECO:0007669"/>
    <property type="project" value="InterPro"/>
</dbReference>
<feature type="repeat" description="TPR" evidence="3">
    <location>
        <begin position="239"/>
        <end position="272"/>
    </location>
</feature>
<dbReference type="InterPro" id="IPR011990">
    <property type="entry name" value="TPR-like_helical_dom_sf"/>
</dbReference>
<feature type="compositionally biased region" description="Acidic residues" evidence="4">
    <location>
        <begin position="1071"/>
        <end position="1081"/>
    </location>
</feature>
<feature type="region of interest" description="Disordered" evidence="4">
    <location>
        <begin position="1002"/>
        <end position="1223"/>
    </location>
</feature>
<comment type="caution">
    <text evidence="5">The sequence shown here is derived from an EMBL/GenBank/DDBJ whole genome shotgun (WGS) entry which is preliminary data.</text>
</comment>
<evidence type="ECO:0000256" key="1">
    <source>
        <dbReference type="ARBA" id="ARBA00022737"/>
    </source>
</evidence>
<dbReference type="InterPro" id="IPR031101">
    <property type="entry name" value="Ctr9"/>
</dbReference>
<dbReference type="PROSITE" id="PS50005">
    <property type="entry name" value="TPR"/>
    <property type="match status" value="3"/>
</dbReference>
<evidence type="ECO:0000313" key="5">
    <source>
        <dbReference type="EMBL" id="KPI42323.1"/>
    </source>
</evidence>
<keyword evidence="2 3" id="KW-0802">TPR repeat</keyword>
<sequence length="1223" mass="137177">MAAHRRASSNGDVAHGRFADIPNAVEVPLADGDTVEVHLAEQLDDPTELCQLLGDEKAPKNLWITIALAYAKQSQLDQALSILRSGIEVLPSKDRLNLLSGVAWLQLLKSRQAPRTKPQGADIDVKVKDDYLKDVIATLNDAGRINPSFPPVKLTSGVWSLLRASLATATQTGDRADQERSKNLKDALANFEHVLRTSDNRNMMAMLGKARVLYMQGKYAQALESYQVVLMRMPSMSDPDPRIGIGSCLWQLGMHERASKAWSRSLEVNPDSKVAHALLGVYYLRESNKHPASLPEFDKLYKKAMTEHISKAYKIDKAFPLACAVFASYFLLTNRHDAVEPLARNAIEKTDVVAIVSDGWYLLGRKEHNLDNLETATEYYGRADAARGGPGIGKGFVPAKFAQAQVAIQRGQDYETSKQVLESLTGHRNVEASTLLGILTAEEYFKMQKTLPAVASEGSKEAKDRQQAQSLCLQAIKLLENVQKSWTQAKNKDGSINTSAKKDETVLLYLARLYEQEDPIKSAKYLDEVEQLQFDKIPEDELPEETATDEAKLEILRSNLPPSLLNNRACHYYHFGDYSSARSMLEIAMGACSKLSQKQQAERELAAEGNMHDADVDDTDVDALLATISYNLGRTYEVLGLEKNARETYDMLLSRHPDYTEAKARLAFMDLVESPRERGPKAISKLYAEESGNIDVRALMGWFYHGSKKKTPNVSEDSEYRQYKHTLQNHDKHDLYSLTGMGNIHLNIAREMPRNNDAEKEKRSRMYVKAYEFFDKVLQLDPKNAFAAQGIAIMLCDDKRSYSEALQIFARVKDTVRDVNVLTNLGHIYTELRQYPKAIENYNAAQQLDRSKQNPHLLACLSRAHLLKAKVERSILEHITALEYMKEALDATPDSPHLRFNVAFIQFQIATIVTQAKETDRSLVDVESAIKGLDEAIATLEEVAQVKAPPYHKQLERARGGQAEFERNNQEKLVESRKRREEEQAKKDALKAELRRKEQEQLEAVEAERRKMQEESERRGEQARAEAAAREALEYTDDEETGDRIKRKEKQKRDRASGKNRKRKAQREVEDGFIEDDEDEGASGRSVSRTPFSGDSDRDGEVGGEAAPPKKKRRRLERKGGAVAKKARSAPAPKKTNSKYKSDERIIDSDDSDEEEAAPTPVTDADEDMPDAVASINGVNGNGADGVGEDEDGDDSDAVRKPRPTPRKQQRLIADDDDEDEES</sequence>
<evidence type="ECO:0000256" key="4">
    <source>
        <dbReference type="SAM" id="MobiDB-lite"/>
    </source>
</evidence>
<keyword evidence="6" id="KW-1185">Reference proteome</keyword>
<evidence type="ECO:0000256" key="3">
    <source>
        <dbReference type="PROSITE-ProRule" id="PRU00339"/>
    </source>
</evidence>
<feature type="region of interest" description="Disordered" evidence="4">
    <location>
        <begin position="956"/>
        <end position="990"/>
    </location>
</feature>
<evidence type="ECO:0000313" key="6">
    <source>
        <dbReference type="Proteomes" id="UP000038010"/>
    </source>
</evidence>
<dbReference type="SUPFAM" id="SSF48452">
    <property type="entry name" value="TPR-like"/>
    <property type="match status" value="3"/>
</dbReference>
<accession>A0A0N1P2F9</accession>
<dbReference type="Gene3D" id="1.25.40.10">
    <property type="entry name" value="Tetratricopeptide repeat domain"/>
    <property type="match status" value="4"/>
</dbReference>
<dbReference type="InterPro" id="IPR019734">
    <property type="entry name" value="TPR_rpt"/>
</dbReference>
<dbReference type="AlphaFoldDB" id="A0A0N1P2F9"/>